<evidence type="ECO:0000259" key="1">
    <source>
        <dbReference type="Pfam" id="PF12867"/>
    </source>
</evidence>
<name>A0A538STD1_UNCEI</name>
<reference evidence="2 3" key="1">
    <citation type="journal article" date="2019" name="Nat. Microbiol.">
        <title>Mediterranean grassland soil C-N compound turnover is dependent on rainfall and depth, and is mediated by genomically divergent microorganisms.</title>
        <authorList>
            <person name="Diamond S."/>
            <person name="Andeer P.F."/>
            <person name="Li Z."/>
            <person name="Crits-Christoph A."/>
            <person name="Burstein D."/>
            <person name="Anantharaman K."/>
            <person name="Lane K.R."/>
            <person name="Thomas B.C."/>
            <person name="Pan C."/>
            <person name="Northen T.R."/>
            <person name="Banfield J.F."/>
        </authorList>
    </citation>
    <scope>NUCLEOTIDE SEQUENCE [LARGE SCALE GENOMIC DNA]</scope>
    <source>
        <strain evidence="2">WS_4</strain>
    </source>
</reference>
<gene>
    <name evidence="2" type="ORF">E6K74_05520</name>
</gene>
<evidence type="ECO:0000313" key="3">
    <source>
        <dbReference type="Proteomes" id="UP000319829"/>
    </source>
</evidence>
<dbReference type="EMBL" id="VBOU01000061">
    <property type="protein sequence ID" value="TMQ54636.1"/>
    <property type="molecule type" value="Genomic_DNA"/>
</dbReference>
<dbReference type="Gene3D" id="1.20.120.450">
    <property type="entry name" value="dinb family like domain"/>
    <property type="match status" value="1"/>
</dbReference>
<comment type="caution">
    <text evidence="2">The sequence shown here is derived from an EMBL/GenBank/DDBJ whole genome shotgun (WGS) entry which is preliminary data.</text>
</comment>
<dbReference type="AlphaFoldDB" id="A0A538STD1"/>
<proteinExistence type="predicted"/>
<dbReference type="InterPro" id="IPR024775">
    <property type="entry name" value="DinB-like"/>
</dbReference>
<accession>A0A538STD1</accession>
<dbReference type="Proteomes" id="UP000319829">
    <property type="component" value="Unassembled WGS sequence"/>
</dbReference>
<dbReference type="InterPro" id="IPR034660">
    <property type="entry name" value="DinB/YfiT-like"/>
</dbReference>
<protein>
    <submittedName>
        <fullName evidence="2">DinB family protein</fullName>
    </submittedName>
</protein>
<feature type="domain" description="DinB-like" evidence="1">
    <location>
        <begin position="12"/>
        <end position="144"/>
    </location>
</feature>
<organism evidence="2 3">
    <name type="scientific">Eiseniibacteriota bacterium</name>
    <dbReference type="NCBI Taxonomy" id="2212470"/>
    <lineage>
        <taxon>Bacteria</taxon>
        <taxon>Candidatus Eiseniibacteriota</taxon>
    </lineage>
</organism>
<evidence type="ECO:0000313" key="2">
    <source>
        <dbReference type="EMBL" id="TMQ54636.1"/>
    </source>
</evidence>
<dbReference type="Pfam" id="PF12867">
    <property type="entry name" value="DinB_2"/>
    <property type="match status" value="1"/>
</dbReference>
<sequence>MIATWKPILWQQFGAAIDMLENALLACPEELWNDRSRRPEYWYVVFHTLFFLDFYLSDSPEGFTPPAPFTLDELDPAGLLPERVYTKGELRAYLAHGRRKCRARIEALTEESVGQRCGFERPDVTVSELLLYSMRHVQHHAAQLNLMLRQTIDSAPTWVSKTKIKLGGD</sequence>
<dbReference type="SUPFAM" id="SSF109854">
    <property type="entry name" value="DinB/YfiT-like putative metalloenzymes"/>
    <property type="match status" value="1"/>
</dbReference>